<evidence type="ECO:0000256" key="7">
    <source>
        <dbReference type="ARBA" id="ARBA00023211"/>
    </source>
</evidence>
<keyword evidence="4" id="KW-0460">Magnesium</keyword>
<evidence type="ECO:0000256" key="3">
    <source>
        <dbReference type="ARBA" id="ARBA00022741"/>
    </source>
</evidence>
<keyword evidence="1" id="KW-0436">Ligase</keyword>
<gene>
    <name evidence="10" type="ORF">GCM10022287_01810</name>
</gene>
<evidence type="ECO:0000313" key="10">
    <source>
        <dbReference type="EMBL" id="GAA4167762.1"/>
    </source>
</evidence>
<dbReference type="SUPFAM" id="SSF144010">
    <property type="entry name" value="CofE-like"/>
    <property type="match status" value="1"/>
</dbReference>
<organism evidence="10 11">
    <name type="scientific">Gryllotalpicola koreensis</name>
    <dbReference type="NCBI Taxonomy" id="993086"/>
    <lineage>
        <taxon>Bacteria</taxon>
        <taxon>Bacillati</taxon>
        <taxon>Actinomycetota</taxon>
        <taxon>Actinomycetes</taxon>
        <taxon>Micrococcales</taxon>
        <taxon>Microbacteriaceae</taxon>
        <taxon>Gryllotalpicola</taxon>
    </lineage>
</organism>
<dbReference type="InterPro" id="IPR002847">
    <property type="entry name" value="F420-0_gamma-glut_ligase-dom"/>
</dbReference>
<keyword evidence="3" id="KW-0547">Nucleotide-binding</keyword>
<dbReference type="EMBL" id="BAABBW010000001">
    <property type="protein sequence ID" value="GAA4167762.1"/>
    <property type="molecule type" value="Genomic_DNA"/>
</dbReference>
<keyword evidence="2" id="KW-0479">Metal-binding</keyword>
<dbReference type="RefSeq" id="WP_344751390.1">
    <property type="nucleotide sequence ID" value="NZ_BAABBW010000001.1"/>
</dbReference>
<feature type="domain" description="Coenzyme F420:L-glutamate ligase-like" evidence="9">
    <location>
        <begin position="25"/>
        <end position="224"/>
    </location>
</feature>
<evidence type="ECO:0000256" key="8">
    <source>
        <dbReference type="SAM" id="MobiDB-lite"/>
    </source>
</evidence>
<dbReference type="PANTHER" id="PTHR47917:SF1">
    <property type="entry name" value="COENZYME F420:L-GLUTAMATE LIGASE"/>
    <property type="match status" value="1"/>
</dbReference>
<dbReference type="PANTHER" id="PTHR47917">
    <property type="match status" value="1"/>
</dbReference>
<keyword evidence="7" id="KW-0464">Manganese</keyword>
<evidence type="ECO:0000313" key="11">
    <source>
        <dbReference type="Proteomes" id="UP001501079"/>
    </source>
</evidence>
<accession>A0ABP7ZQ66</accession>
<keyword evidence="11" id="KW-1185">Reference proteome</keyword>
<keyword evidence="5" id="KW-0630">Potassium</keyword>
<evidence type="ECO:0000256" key="4">
    <source>
        <dbReference type="ARBA" id="ARBA00022842"/>
    </source>
</evidence>
<evidence type="ECO:0000256" key="5">
    <source>
        <dbReference type="ARBA" id="ARBA00022958"/>
    </source>
</evidence>
<evidence type="ECO:0000256" key="1">
    <source>
        <dbReference type="ARBA" id="ARBA00022598"/>
    </source>
</evidence>
<evidence type="ECO:0000256" key="6">
    <source>
        <dbReference type="ARBA" id="ARBA00023134"/>
    </source>
</evidence>
<dbReference type="Gene3D" id="3.30.1330.100">
    <property type="entry name" value="CofE-like"/>
    <property type="match status" value="1"/>
</dbReference>
<sequence length="315" mass="32104">MTLRDAPDGAPQRSGGVSAWALDGIPEIEPGADLAQLIGDAIAGDENGCRDGDILVVTSKIVSKAEGRIVEASDREQAITAETVRVVATRAYEGGVTRIVENRLGIVGAAAGVDASNTAEGTVLLLPVDPDASARALAAALRARFRVRLGVIVSDTLGRAWRIGQTDIAIGAAGVHVVDDLRGSTDSQGRPLAVTVPVVADELAGLGDLVKGKASGRPVAVVRGMERLVTDEVDTPGARTLPRTGPTDMFRLGTDEAYAAGYADGVAASDGRVASQARIPGSSSGEAAYRDQTLPAPAEGLDTAASRPTRPSGAA</sequence>
<proteinExistence type="predicted"/>
<keyword evidence="6" id="KW-0342">GTP-binding</keyword>
<dbReference type="InterPro" id="IPR008225">
    <property type="entry name" value="F420-0_g-glutamyl_ligase"/>
</dbReference>
<dbReference type="Gene3D" id="3.90.1660.10">
    <property type="entry name" value="CofE-like domain"/>
    <property type="match status" value="1"/>
</dbReference>
<dbReference type="Proteomes" id="UP001501079">
    <property type="component" value="Unassembled WGS sequence"/>
</dbReference>
<evidence type="ECO:0000259" key="9">
    <source>
        <dbReference type="Pfam" id="PF01996"/>
    </source>
</evidence>
<feature type="region of interest" description="Disordered" evidence="8">
    <location>
        <begin position="276"/>
        <end position="315"/>
    </location>
</feature>
<dbReference type="Pfam" id="PF01996">
    <property type="entry name" value="F420_ligase"/>
    <property type="match status" value="1"/>
</dbReference>
<comment type="caution">
    <text evidence="10">The sequence shown here is derived from an EMBL/GenBank/DDBJ whole genome shotgun (WGS) entry which is preliminary data.</text>
</comment>
<dbReference type="NCBIfam" id="TIGR01916">
    <property type="entry name" value="F420_cofE"/>
    <property type="match status" value="1"/>
</dbReference>
<evidence type="ECO:0000256" key="2">
    <source>
        <dbReference type="ARBA" id="ARBA00022723"/>
    </source>
</evidence>
<name>A0ABP7ZQ66_9MICO</name>
<protein>
    <recommendedName>
        <fullName evidence="9">Coenzyme F420:L-glutamate ligase-like domain-containing protein</fullName>
    </recommendedName>
</protein>
<reference evidence="11" key="1">
    <citation type="journal article" date="2019" name="Int. J. Syst. Evol. Microbiol.">
        <title>The Global Catalogue of Microorganisms (GCM) 10K type strain sequencing project: providing services to taxonomists for standard genome sequencing and annotation.</title>
        <authorList>
            <consortium name="The Broad Institute Genomics Platform"/>
            <consortium name="The Broad Institute Genome Sequencing Center for Infectious Disease"/>
            <person name="Wu L."/>
            <person name="Ma J."/>
        </authorList>
    </citation>
    <scope>NUCLEOTIDE SEQUENCE [LARGE SCALE GENOMIC DNA]</scope>
    <source>
        <strain evidence="11">JCM 17591</strain>
    </source>
</reference>